<proteinExistence type="predicted"/>
<dbReference type="SUPFAM" id="SSF143011">
    <property type="entry name" value="RelE-like"/>
    <property type="match status" value="1"/>
</dbReference>
<dbReference type="InterPro" id="IPR035093">
    <property type="entry name" value="RelE/ParE_toxin_dom_sf"/>
</dbReference>
<gene>
    <name evidence="2" type="ORF">EAS64_33495</name>
</gene>
<dbReference type="Pfam" id="PF05016">
    <property type="entry name" value="ParE_toxin"/>
    <property type="match status" value="1"/>
</dbReference>
<organism evidence="2 3">
    <name type="scientific">Trebonia kvetii</name>
    <dbReference type="NCBI Taxonomy" id="2480626"/>
    <lineage>
        <taxon>Bacteria</taxon>
        <taxon>Bacillati</taxon>
        <taxon>Actinomycetota</taxon>
        <taxon>Actinomycetes</taxon>
        <taxon>Streptosporangiales</taxon>
        <taxon>Treboniaceae</taxon>
        <taxon>Trebonia</taxon>
    </lineage>
</organism>
<dbReference type="InterPro" id="IPR007712">
    <property type="entry name" value="RelE/ParE_toxin"/>
</dbReference>
<evidence type="ECO:0000313" key="2">
    <source>
        <dbReference type="EMBL" id="TVZ01200.1"/>
    </source>
</evidence>
<dbReference type="Gene3D" id="3.30.2310.20">
    <property type="entry name" value="RelE-like"/>
    <property type="match status" value="1"/>
</dbReference>
<keyword evidence="1" id="KW-1277">Toxin-antitoxin system</keyword>
<dbReference type="EMBL" id="RPFW01000007">
    <property type="protein sequence ID" value="TVZ01200.1"/>
    <property type="molecule type" value="Genomic_DNA"/>
</dbReference>
<dbReference type="Proteomes" id="UP000460272">
    <property type="component" value="Unassembled WGS sequence"/>
</dbReference>
<dbReference type="RefSeq" id="WP_145859574.1">
    <property type="nucleotide sequence ID" value="NZ_RPFW01000007.1"/>
</dbReference>
<protein>
    <submittedName>
        <fullName evidence="2">Type II toxin-antitoxin system RelE/ParE family toxin</fullName>
    </submittedName>
</protein>
<comment type="caution">
    <text evidence="2">The sequence shown here is derived from an EMBL/GenBank/DDBJ whole genome shotgun (WGS) entry which is preliminary data.</text>
</comment>
<evidence type="ECO:0000256" key="1">
    <source>
        <dbReference type="ARBA" id="ARBA00022649"/>
    </source>
</evidence>
<sequence>MAVASAARFTADQDGMHAINAAVTALADDPEPPEAFIRGSYRRLRVGAYRVMYAVEDDLVTVIRVDRIL</sequence>
<name>A0A6P2BQF5_9ACTN</name>
<accession>A0A6P2BQF5</accession>
<dbReference type="AlphaFoldDB" id="A0A6P2BQF5"/>
<evidence type="ECO:0000313" key="3">
    <source>
        <dbReference type="Proteomes" id="UP000460272"/>
    </source>
</evidence>
<reference evidence="2 3" key="1">
    <citation type="submission" date="2018-11" db="EMBL/GenBank/DDBJ databases">
        <title>Trebonia kvetii gen.nov., sp.nov., a novel acidophilic actinobacterium, and proposal of the new actinobacterial family Treboniaceae fam. nov.</title>
        <authorList>
            <person name="Rapoport D."/>
            <person name="Sagova-Mareckova M."/>
            <person name="Sedlacek I."/>
            <person name="Provaznik J."/>
            <person name="Kralova S."/>
            <person name="Pavlinic D."/>
            <person name="Benes V."/>
            <person name="Kopecky J."/>
        </authorList>
    </citation>
    <scope>NUCLEOTIDE SEQUENCE [LARGE SCALE GENOMIC DNA]</scope>
    <source>
        <strain evidence="2 3">15Tr583</strain>
    </source>
</reference>
<keyword evidence="3" id="KW-1185">Reference proteome</keyword>
<dbReference type="OrthoDB" id="5326046at2"/>